<evidence type="ECO:0000313" key="2">
    <source>
        <dbReference type="EMBL" id="SIS70366.1"/>
    </source>
</evidence>
<gene>
    <name evidence="2" type="ORF">SAMN05421796_102124</name>
</gene>
<sequence>MQFLLKSFAKRTDYFIFIKQTFTNMQKKSKSQKKNKLRVKIAPKRKQTKR</sequence>
<evidence type="ECO:0000256" key="1">
    <source>
        <dbReference type="SAM" id="MobiDB-lite"/>
    </source>
</evidence>
<reference evidence="3" key="1">
    <citation type="submission" date="2017-01" db="EMBL/GenBank/DDBJ databases">
        <authorList>
            <person name="Varghese N."/>
            <person name="Submissions S."/>
        </authorList>
    </citation>
    <scope>NUCLEOTIDE SEQUENCE [LARGE SCALE GENOMIC DNA]</scope>
    <source>
        <strain evidence="3">DSM 21068</strain>
    </source>
</reference>
<name>A0A1N7L958_9FLAO</name>
<organism evidence="2 3">
    <name type="scientific">Chryseobacterium piscicola</name>
    <dbReference type="NCBI Taxonomy" id="551459"/>
    <lineage>
        <taxon>Bacteria</taxon>
        <taxon>Pseudomonadati</taxon>
        <taxon>Bacteroidota</taxon>
        <taxon>Flavobacteriia</taxon>
        <taxon>Flavobacteriales</taxon>
        <taxon>Weeksellaceae</taxon>
        <taxon>Chryseobacterium group</taxon>
        <taxon>Chryseobacterium</taxon>
    </lineage>
</organism>
<accession>A0A1N7L958</accession>
<dbReference type="EMBL" id="FTOJ01000002">
    <property type="protein sequence ID" value="SIS70366.1"/>
    <property type="molecule type" value="Genomic_DNA"/>
</dbReference>
<protein>
    <submittedName>
        <fullName evidence="2">Uncharacterized protein</fullName>
    </submittedName>
</protein>
<feature type="region of interest" description="Disordered" evidence="1">
    <location>
        <begin position="27"/>
        <end position="50"/>
    </location>
</feature>
<dbReference type="AlphaFoldDB" id="A0A1N7L958"/>
<dbReference type="STRING" id="551459.SAMN05421796_102124"/>
<evidence type="ECO:0000313" key="3">
    <source>
        <dbReference type="Proteomes" id="UP000186246"/>
    </source>
</evidence>
<dbReference type="Proteomes" id="UP000186246">
    <property type="component" value="Unassembled WGS sequence"/>
</dbReference>
<proteinExistence type="predicted"/>